<comment type="caution">
    <text evidence="2">The sequence shown here is derived from an EMBL/GenBank/DDBJ whole genome shotgun (WGS) entry which is preliminary data.</text>
</comment>
<feature type="compositionally biased region" description="Basic and acidic residues" evidence="1">
    <location>
        <begin position="263"/>
        <end position="276"/>
    </location>
</feature>
<feature type="compositionally biased region" description="Basic and acidic residues" evidence="1">
    <location>
        <begin position="164"/>
        <end position="174"/>
    </location>
</feature>
<reference evidence="2 3" key="1">
    <citation type="journal article" date="2021" name="Elife">
        <title>Chloroplast acquisition without the gene transfer in kleptoplastic sea slugs, Plakobranchus ocellatus.</title>
        <authorList>
            <person name="Maeda T."/>
            <person name="Takahashi S."/>
            <person name="Yoshida T."/>
            <person name="Shimamura S."/>
            <person name="Takaki Y."/>
            <person name="Nagai Y."/>
            <person name="Toyoda A."/>
            <person name="Suzuki Y."/>
            <person name="Arimoto A."/>
            <person name="Ishii H."/>
            <person name="Satoh N."/>
            <person name="Nishiyama T."/>
            <person name="Hasebe M."/>
            <person name="Maruyama T."/>
            <person name="Minagawa J."/>
            <person name="Obokata J."/>
            <person name="Shigenobu S."/>
        </authorList>
    </citation>
    <scope>NUCLEOTIDE SEQUENCE [LARGE SCALE GENOMIC DNA]</scope>
</reference>
<name>A0AAV4BAP0_9GAST</name>
<proteinExistence type="predicted"/>
<dbReference type="AlphaFoldDB" id="A0AAV4BAP0"/>
<dbReference type="EMBL" id="BLXT01004654">
    <property type="protein sequence ID" value="GFO16218.1"/>
    <property type="molecule type" value="Genomic_DNA"/>
</dbReference>
<feature type="compositionally biased region" description="Basic and acidic residues" evidence="1">
    <location>
        <begin position="215"/>
        <end position="225"/>
    </location>
</feature>
<evidence type="ECO:0000313" key="3">
    <source>
        <dbReference type="Proteomes" id="UP000735302"/>
    </source>
</evidence>
<accession>A0AAV4BAP0</accession>
<feature type="region of interest" description="Disordered" evidence="1">
    <location>
        <begin position="127"/>
        <end position="229"/>
    </location>
</feature>
<dbReference type="Proteomes" id="UP000735302">
    <property type="component" value="Unassembled WGS sequence"/>
</dbReference>
<sequence length="488" mass="56103">MPQATNQRLVSQIAGCPTGHGTVYNALLKTRANNRERVAIANSCERQRLEKIYRSIDKDMHYADWRADQAINKIRGSLSKLLAYQRVLREDFPAKSLSAKISPGRSQNKFDFNEYCPLTQKFLDPITDEADGNYSGSSRDSTSTDLYRDTFHSRNIGRVLAVNRPDHTQNKDTKAASSEWHLNNEQGEENSVRNEKFENVHSENDTQDLGTGKRSYAEREKDSEKWQTVGVKDSPSVLNTNKMLVKNYTNVPPSPPKLLHLRKNQERSKKSVAKEDKRPGILPQVIQACKEEPREKVKNEAINHQDWVTQSPTKLRPRRYLLSDTSEENRMSRPLTDSQRDWHHKRIHRKDAVTQRIFTRGFDMRTLAWEIDRKLVVMDSDYSRRRERREMVQESREEGERLVSRNRAAISATVMPPARQPMMDQKIAVPPGATGVNDTSHRTDATVTSATDLAQQDRCPKEGEEEKTPVMETLTMLNPLLHKIPLSY</sequence>
<evidence type="ECO:0000256" key="1">
    <source>
        <dbReference type="SAM" id="MobiDB-lite"/>
    </source>
</evidence>
<gene>
    <name evidence="2" type="ORF">PoB_004272300</name>
</gene>
<feature type="compositionally biased region" description="Polar residues" evidence="1">
    <location>
        <begin position="445"/>
        <end position="454"/>
    </location>
</feature>
<evidence type="ECO:0000313" key="2">
    <source>
        <dbReference type="EMBL" id="GFO16218.1"/>
    </source>
</evidence>
<feature type="compositionally biased region" description="Basic and acidic residues" evidence="1">
    <location>
        <begin position="458"/>
        <end position="468"/>
    </location>
</feature>
<feature type="compositionally biased region" description="Polar residues" evidence="1">
    <location>
        <begin position="134"/>
        <end position="145"/>
    </location>
</feature>
<protein>
    <submittedName>
        <fullName evidence="2">Uncharacterized protein</fullName>
    </submittedName>
</protein>
<keyword evidence="3" id="KW-1185">Reference proteome</keyword>
<feature type="region of interest" description="Disordered" evidence="1">
    <location>
        <begin position="433"/>
        <end position="468"/>
    </location>
</feature>
<organism evidence="2 3">
    <name type="scientific">Plakobranchus ocellatus</name>
    <dbReference type="NCBI Taxonomy" id="259542"/>
    <lineage>
        <taxon>Eukaryota</taxon>
        <taxon>Metazoa</taxon>
        <taxon>Spiralia</taxon>
        <taxon>Lophotrochozoa</taxon>
        <taxon>Mollusca</taxon>
        <taxon>Gastropoda</taxon>
        <taxon>Heterobranchia</taxon>
        <taxon>Euthyneura</taxon>
        <taxon>Panpulmonata</taxon>
        <taxon>Sacoglossa</taxon>
        <taxon>Placobranchoidea</taxon>
        <taxon>Plakobranchidae</taxon>
        <taxon>Plakobranchus</taxon>
    </lineage>
</organism>
<feature type="compositionally biased region" description="Basic and acidic residues" evidence="1">
    <location>
        <begin position="190"/>
        <end position="204"/>
    </location>
</feature>
<feature type="region of interest" description="Disordered" evidence="1">
    <location>
        <begin position="248"/>
        <end position="276"/>
    </location>
</feature>